<gene>
    <name evidence="1" type="ORF">ERS852540_01093</name>
</gene>
<accession>A0A174ZMH8</accession>
<protein>
    <submittedName>
        <fullName evidence="1">Uncharacterized protein</fullName>
    </submittedName>
</protein>
<dbReference type="OrthoDB" id="1913065at2"/>
<name>A0A174ZMH8_9FIRM</name>
<dbReference type="Proteomes" id="UP000095662">
    <property type="component" value="Unassembled WGS sequence"/>
</dbReference>
<dbReference type="AlphaFoldDB" id="A0A174ZMH8"/>
<dbReference type="EMBL" id="CZBY01000007">
    <property type="protein sequence ID" value="CUQ85416.1"/>
    <property type="molecule type" value="Genomic_DNA"/>
</dbReference>
<evidence type="ECO:0000313" key="1">
    <source>
        <dbReference type="EMBL" id="CUQ85416.1"/>
    </source>
</evidence>
<sequence length="195" mass="22487">MSITAYKVEAVGHDRTGEDYGYVNIMYRYGNKQSCPRPDQCEKIEVMWADESVYGPPAPGSKVGDFIQTWLMGSWDCGVFTHREIAQRLMDTFTGLKLKELAWFENPREKTLKNGKPRARRAKWLPDCEVDLVYLYSDHYIDARKPITTETDFFTVTRMDSWGMSTWFMCTSEAAEKLIAMDYDNLAVKETTIVG</sequence>
<evidence type="ECO:0000313" key="2">
    <source>
        <dbReference type="Proteomes" id="UP000095662"/>
    </source>
</evidence>
<proteinExistence type="predicted"/>
<dbReference type="STRING" id="39492.ERS852540_01093"/>
<reference evidence="1 2" key="1">
    <citation type="submission" date="2015-09" db="EMBL/GenBank/DDBJ databases">
        <authorList>
            <consortium name="Pathogen Informatics"/>
        </authorList>
    </citation>
    <scope>NUCLEOTIDE SEQUENCE [LARGE SCALE GENOMIC DNA]</scope>
    <source>
        <strain evidence="1 2">2789STDY5834928</strain>
    </source>
</reference>
<organism evidence="1 2">
    <name type="scientific">[Eubacterium] siraeum</name>
    <dbReference type="NCBI Taxonomy" id="39492"/>
    <lineage>
        <taxon>Bacteria</taxon>
        <taxon>Bacillati</taxon>
        <taxon>Bacillota</taxon>
        <taxon>Clostridia</taxon>
        <taxon>Eubacteriales</taxon>
        <taxon>Oscillospiraceae</taxon>
        <taxon>Oscillospiraceae incertae sedis</taxon>
    </lineage>
</organism>